<dbReference type="PANTHER" id="PTHR46112:SF3">
    <property type="entry name" value="AMINOPEPTIDASE YPDF"/>
    <property type="match status" value="1"/>
</dbReference>
<dbReference type="InterPro" id="IPR036005">
    <property type="entry name" value="Creatinase/aminopeptidase-like"/>
</dbReference>
<dbReference type="Pfam" id="PF01321">
    <property type="entry name" value="Creatinase_N"/>
    <property type="match status" value="1"/>
</dbReference>
<dbReference type="Gene3D" id="3.90.230.10">
    <property type="entry name" value="Creatinase/methionine aminopeptidase superfamily"/>
    <property type="match status" value="1"/>
</dbReference>
<dbReference type="InterPro" id="IPR029149">
    <property type="entry name" value="Creatin/AminoP/Spt16_N"/>
</dbReference>
<dbReference type="InterPro" id="IPR000994">
    <property type="entry name" value="Pept_M24"/>
</dbReference>
<name>A0A317DHP7_9ACTN</name>
<evidence type="ECO:0000259" key="1">
    <source>
        <dbReference type="Pfam" id="PF00557"/>
    </source>
</evidence>
<dbReference type="InterPro" id="IPR050659">
    <property type="entry name" value="Peptidase_M24B"/>
</dbReference>
<dbReference type="SUPFAM" id="SSF53092">
    <property type="entry name" value="Creatinase/prolidase N-terminal domain"/>
    <property type="match status" value="1"/>
</dbReference>
<sequence length="371" mass="38323">MGTEELYPPHRLTAAQRAIAAAGLDAVLLTPGSDLRYLTGYDAHAGERLTCLVLPAEGAPTLIVPRLERPAAEASPAPATGVRIVDHADGSDPYPLVVAALDGPPATVGVSDRMWAEQVLALRAALPGAAQRLAGEVLRELRIRKSPAEVAALAEAGAAIDDVHLRMGEWLRPGRTEAEVAADIAAAIRAAGHVSVDFVIVAAGPNGASPHHGTSDRPIGAGEPVVVDIGGTMPSGYRSDCTRTYVAGGPAPAEFLDYYAVLHDAQRAAVAAVRPGITGEAADAAAREPIAAAGYGPAFLHRTGHGIGLDGHEEPYLVAGNDRPLEPGMAFSIEPGIYLAGRHGARIEDIVVCTTDGVQRLNTTPTELIAL</sequence>
<reference evidence="3 4" key="1">
    <citation type="submission" date="2018-05" db="EMBL/GenBank/DDBJ databases">
        <title>Micromonospora atacamensis sp. nov., a novel actinobacteria isolated from high altitude Atacama Desert soil.</title>
        <authorList>
            <person name="Carro L."/>
            <person name="Golinska P."/>
            <person name="Klenk H.-P."/>
            <person name="Goodfellow M."/>
        </authorList>
    </citation>
    <scope>NUCLEOTIDE SEQUENCE [LARGE SCALE GENOMIC DNA]</scope>
    <source>
        <strain evidence="3 4">5R2A7</strain>
    </source>
</reference>
<dbReference type="RefSeq" id="WP_109815992.1">
    <property type="nucleotide sequence ID" value="NZ_QGKR01000108.1"/>
</dbReference>
<dbReference type="SUPFAM" id="SSF55920">
    <property type="entry name" value="Creatinase/aminopeptidase"/>
    <property type="match status" value="1"/>
</dbReference>
<dbReference type="Gene3D" id="3.40.350.10">
    <property type="entry name" value="Creatinase/prolidase N-terminal domain"/>
    <property type="match status" value="1"/>
</dbReference>
<dbReference type="Pfam" id="PF00557">
    <property type="entry name" value="Peptidase_M24"/>
    <property type="match status" value="1"/>
</dbReference>
<dbReference type="OrthoDB" id="9806388at2"/>
<feature type="domain" description="Creatinase N-terminal" evidence="2">
    <location>
        <begin position="11"/>
        <end position="143"/>
    </location>
</feature>
<dbReference type="Proteomes" id="UP000245410">
    <property type="component" value="Unassembled WGS sequence"/>
</dbReference>
<feature type="domain" description="Peptidase M24" evidence="1">
    <location>
        <begin position="152"/>
        <end position="354"/>
    </location>
</feature>
<accession>A0A317DHP7</accession>
<protein>
    <submittedName>
        <fullName evidence="3">Peptidase M24 family protein</fullName>
    </submittedName>
</protein>
<evidence type="ECO:0000313" key="3">
    <source>
        <dbReference type="EMBL" id="PWR12333.1"/>
    </source>
</evidence>
<dbReference type="PANTHER" id="PTHR46112">
    <property type="entry name" value="AMINOPEPTIDASE"/>
    <property type="match status" value="1"/>
</dbReference>
<organism evidence="3 4">
    <name type="scientific">Micromonospora acroterricola</name>
    <dbReference type="NCBI Taxonomy" id="2202421"/>
    <lineage>
        <taxon>Bacteria</taxon>
        <taxon>Bacillati</taxon>
        <taxon>Actinomycetota</taxon>
        <taxon>Actinomycetes</taxon>
        <taxon>Micromonosporales</taxon>
        <taxon>Micromonosporaceae</taxon>
        <taxon>Micromonospora</taxon>
    </lineage>
</organism>
<evidence type="ECO:0000313" key="4">
    <source>
        <dbReference type="Proteomes" id="UP000245410"/>
    </source>
</evidence>
<comment type="caution">
    <text evidence="3">The sequence shown here is derived from an EMBL/GenBank/DDBJ whole genome shotgun (WGS) entry which is preliminary data.</text>
</comment>
<keyword evidence="4" id="KW-1185">Reference proteome</keyword>
<evidence type="ECO:0000259" key="2">
    <source>
        <dbReference type="Pfam" id="PF01321"/>
    </source>
</evidence>
<proteinExistence type="predicted"/>
<dbReference type="AlphaFoldDB" id="A0A317DHP7"/>
<dbReference type="EMBL" id="QGKR01000108">
    <property type="protein sequence ID" value="PWR12333.1"/>
    <property type="molecule type" value="Genomic_DNA"/>
</dbReference>
<gene>
    <name evidence="3" type="ORF">DKT68_03515</name>
</gene>
<dbReference type="InterPro" id="IPR000587">
    <property type="entry name" value="Creatinase_N"/>
</dbReference>